<reference evidence="2" key="1">
    <citation type="submission" date="2018-08" db="EMBL/GenBank/DDBJ databases">
        <authorList>
            <person name="Kim S.-J."/>
            <person name="Jung G.-Y."/>
        </authorList>
    </citation>
    <scope>NUCLEOTIDE SEQUENCE [LARGE SCALE GENOMIC DNA]</scope>
    <source>
        <strain evidence="2">GY_G</strain>
    </source>
</reference>
<accession>A0A371B2D5</accession>
<evidence type="ECO:0000313" key="2">
    <source>
        <dbReference type="Proteomes" id="UP000263833"/>
    </source>
</evidence>
<dbReference type="AlphaFoldDB" id="A0A371B2D5"/>
<evidence type="ECO:0008006" key="3">
    <source>
        <dbReference type="Google" id="ProtNLM"/>
    </source>
</evidence>
<sequence>MKYDHDQLLMVRAELGELIEALAMTAYDANPLQFLMRLEQVRETAARHGLTAISEIAATFEAALQRFGAQGSRAVTDSFLSIMGDAVGIAHLHPAASEALLASVAIRLGG</sequence>
<comment type="caution">
    <text evidence="1">The sequence shown here is derived from an EMBL/GenBank/DDBJ whole genome shotgun (WGS) entry which is preliminary data.</text>
</comment>
<dbReference type="Proteomes" id="UP000263833">
    <property type="component" value="Unassembled WGS sequence"/>
</dbReference>
<protein>
    <recommendedName>
        <fullName evidence="3">HPt domain-containing protein</fullName>
    </recommendedName>
</protein>
<name>A0A371B2D5_9SPHN</name>
<keyword evidence="2" id="KW-1185">Reference proteome</keyword>
<organism evidence="1 2">
    <name type="scientific">Sphingorhabdus pulchriflava</name>
    <dbReference type="NCBI Taxonomy" id="2292257"/>
    <lineage>
        <taxon>Bacteria</taxon>
        <taxon>Pseudomonadati</taxon>
        <taxon>Pseudomonadota</taxon>
        <taxon>Alphaproteobacteria</taxon>
        <taxon>Sphingomonadales</taxon>
        <taxon>Sphingomonadaceae</taxon>
        <taxon>Sphingorhabdus</taxon>
    </lineage>
</organism>
<evidence type="ECO:0000313" key="1">
    <source>
        <dbReference type="EMBL" id="RDV01611.1"/>
    </source>
</evidence>
<dbReference type="EMBL" id="QRGP01000003">
    <property type="protein sequence ID" value="RDV01611.1"/>
    <property type="molecule type" value="Genomic_DNA"/>
</dbReference>
<gene>
    <name evidence="1" type="ORF">DXH95_15100</name>
</gene>
<proteinExistence type="predicted"/>